<dbReference type="Gene3D" id="3.20.20.70">
    <property type="entry name" value="Aldolase class I"/>
    <property type="match status" value="1"/>
</dbReference>
<dbReference type="SUPFAM" id="SSF55620">
    <property type="entry name" value="Tetrahydrobiopterin biosynthesis enzymes-like"/>
    <property type="match status" value="1"/>
</dbReference>
<reference evidence="10" key="2">
    <citation type="submission" date="2020-02" db="EMBL/GenBank/DDBJ databases">
        <authorList>
            <person name="Studholme D.J."/>
        </authorList>
    </citation>
    <scope>NUCLEOTIDE SEQUENCE</scope>
    <source>
        <strain evidence="10">00238/432</strain>
    </source>
</reference>
<keyword evidence="5" id="KW-0819">tRNA processing</keyword>
<dbReference type="GO" id="GO:0009396">
    <property type="term" value="P:folic acid-containing compound biosynthetic process"/>
    <property type="evidence" value="ECO:0007669"/>
    <property type="project" value="InterPro"/>
</dbReference>
<keyword evidence="6" id="KW-0560">Oxidoreductase</keyword>
<dbReference type="GO" id="GO:0003848">
    <property type="term" value="F:2-amino-4-hydroxy-6-hydroxymethyldihydropteridine diphosphokinase activity"/>
    <property type="evidence" value="ECO:0007669"/>
    <property type="project" value="UniProtKB-EC"/>
</dbReference>
<dbReference type="CDD" id="cd00739">
    <property type="entry name" value="DHPS"/>
    <property type="match status" value="1"/>
</dbReference>
<reference evidence="10" key="1">
    <citation type="journal article" date="2015" name="Genom Data">
        <title>Draft genome sequences of Phytophthora kernoviae and Phytophthora ramorum lineage EU2 from Scotland.</title>
        <authorList>
            <person name="Sambles C."/>
            <person name="Schlenzig A."/>
            <person name="O'Neill P."/>
            <person name="Grant M."/>
            <person name="Studholme D.J."/>
        </authorList>
    </citation>
    <scope>NUCLEOTIDE SEQUENCE</scope>
    <source>
        <strain evidence="10">00238/432</strain>
    </source>
</reference>
<dbReference type="PROSITE" id="PS01136">
    <property type="entry name" value="UPF0034"/>
    <property type="match status" value="1"/>
</dbReference>
<dbReference type="AlphaFoldDB" id="A0A8J4WGF3"/>
<evidence type="ECO:0000313" key="10">
    <source>
        <dbReference type="EMBL" id="KAF4321231.1"/>
    </source>
</evidence>
<dbReference type="GO" id="GO:0050660">
    <property type="term" value="F:flavin adenine dinucleotide binding"/>
    <property type="evidence" value="ECO:0007669"/>
    <property type="project" value="InterPro"/>
</dbReference>
<dbReference type="NCBIfam" id="TIGR00737">
    <property type="entry name" value="nifR3_yhdG"/>
    <property type="match status" value="1"/>
</dbReference>
<evidence type="ECO:0000256" key="3">
    <source>
        <dbReference type="ARBA" id="ARBA00022630"/>
    </source>
</evidence>
<evidence type="ECO:0008006" key="12">
    <source>
        <dbReference type="Google" id="ProtNLM"/>
    </source>
</evidence>
<keyword evidence="3" id="KW-0285">Flavoprotein</keyword>
<dbReference type="GO" id="GO:0000162">
    <property type="term" value="P:L-tryptophan biosynthetic process"/>
    <property type="evidence" value="ECO:0007669"/>
    <property type="project" value="TreeGrafter"/>
</dbReference>
<dbReference type="CDD" id="cd00093">
    <property type="entry name" value="HTH_XRE"/>
    <property type="match status" value="1"/>
</dbReference>
<feature type="domain" description="HTH cro/C1-type" evidence="8">
    <location>
        <begin position="650"/>
        <end position="671"/>
    </location>
</feature>
<feature type="domain" description="Pterin-binding" evidence="9">
    <location>
        <begin position="338"/>
        <end position="599"/>
    </location>
</feature>
<evidence type="ECO:0000259" key="9">
    <source>
        <dbReference type="PROSITE" id="PS50972"/>
    </source>
</evidence>
<dbReference type="SUPFAM" id="SSF56752">
    <property type="entry name" value="D-aminoacid aminotransferase-like PLP-dependent enzymes"/>
    <property type="match status" value="1"/>
</dbReference>
<dbReference type="InterPro" id="IPR011005">
    <property type="entry name" value="Dihydropteroate_synth-like_sf"/>
</dbReference>
<comment type="cofactor">
    <cofactor evidence="2">
        <name>FMN</name>
        <dbReference type="ChEBI" id="CHEBI:58210"/>
    </cofactor>
</comment>
<sequence length="953" mass="105874">MQQRWLHILGFAQAEDQQQALEHRNSQIHRTPQTADSERETEGWHTSFPQEDFEQAVRTVQEYIRQGDVFQVNLSLRQEKLLKSSPEHIYEWLRLVNPSPYMGMLRSPDFQLVSGSPELLVKVDHGKVSARPIAGTRRRGRDEAEDELMAAEMLNSEKERAEHIMLVDLERNDIGRIAAYGSVHVPELMTIEKYSHVMHLVSQVEGTLADGLSVFDVIAATFPGGTITGAPKVRTMEIIEELEPVRRGPYTGSIGWMDYSGNMELNIVIRTLSIKDAGKGIKMKYAAINGELVNMAAAVVPVTDHGFLYGLGLFETFRTYQGAPFLLERHLERMASGCRELGIPFTATAAEVTDWITDLLLANELQDAYVRYTRAVTHAIQMMEDGADLIDIGGESTRPGSEIVGAEEELSRIIPVIEALREQAPHIPISVDTYKAEVARQAVQAGAHIINDVWGAKADPKMARTAAELGCPLILMHNRQERDYTNYLNDVVGDLQESVQLALEAGVHPDQIILDPGIGFVKDLNENLALMSSLGLLNEMGYPVLLATSRKRFIQNTLQVQANDALEGTAATVAFGIAQGCQMACGGNDADGGQAELMDRMVMHRMEYYGYHGVFAEERKLGARYYIDLEIDMDLRWNTALENVQLANRIRAFRKLKGLTQQELAAETGISLAILDEREKPLSLQIWGGDREALVEAAKIVDKETNADIIDINMGCPVPKVTSCDAGARWLLDPNKIYEMVSAVVDAVDKPVTVKMRIGWDNEHIYVVENALAVERAGGQAVSVHGRTREQLYTGTADWSHIKNVKEAVSIPVIGNGDVSSPEDARRMLDETGCDGVMIGRAALGNPWMLYRTIQYLSSGELLPDPNGEEKIRVAILHMDRLIALKGEAVAVREMRKHLAWYLKGLKGSARIKDVIMEETKRDEMVHILENFVGQLHMEGNLESEPAVAENAS</sequence>
<dbReference type="Gene3D" id="3.20.20.20">
    <property type="entry name" value="Dihydropteroate synthase-like"/>
    <property type="match status" value="1"/>
</dbReference>
<accession>A0A8J4WGF3</accession>
<dbReference type="GO" id="GO:0003677">
    <property type="term" value="F:DNA binding"/>
    <property type="evidence" value="ECO:0007669"/>
    <property type="project" value="InterPro"/>
</dbReference>
<evidence type="ECO:0000256" key="2">
    <source>
        <dbReference type="ARBA" id="ARBA00001917"/>
    </source>
</evidence>
<evidence type="ECO:0000256" key="6">
    <source>
        <dbReference type="ARBA" id="ARBA00023002"/>
    </source>
</evidence>
<dbReference type="InterPro" id="IPR000489">
    <property type="entry name" value="Pterin-binding_dom"/>
</dbReference>
<dbReference type="Pfam" id="PF00425">
    <property type="entry name" value="Chorismate_bind"/>
    <property type="match status" value="1"/>
</dbReference>
<dbReference type="InterPro" id="IPR013785">
    <property type="entry name" value="Aldolase_TIM"/>
</dbReference>
<dbReference type="InterPro" id="IPR005801">
    <property type="entry name" value="ADC_synthase"/>
</dbReference>
<organism evidence="10 11">
    <name type="scientific">Phytophthora kernoviae 00238/432</name>
    <dbReference type="NCBI Taxonomy" id="1284355"/>
    <lineage>
        <taxon>Eukaryota</taxon>
        <taxon>Sar</taxon>
        <taxon>Stramenopiles</taxon>
        <taxon>Oomycota</taxon>
        <taxon>Peronosporomycetes</taxon>
        <taxon>Peronosporales</taxon>
        <taxon>Peronosporaceae</taxon>
        <taxon>Phytophthora</taxon>
    </lineage>
</organism>
<dbReference type="PROSITE" id="PS50972">
    <property type="entry name" value="PTERIN_BINDING"/>
    <property type="match status" value="1"/>
</dbReference>
<dbReference type="InterPro" id="IPR001387">
    <property type="entry name" value="Cro/C1-type_HTH"/>
</dbReference>
<name>A0A8J4WGF3_9STRA</name>
<keyword evidence="4" id="KW-0288">FMN</keyword>
<dbReference type="InterPro" id="IPR015890">
    <property type="entry name" value="Chorismate_C"/>
</dbReference>
<dbReference type="InterPro" id="IPR010982">
    <property type="entry name" value="Lambda_DNA-bd_dom_sf"/>
</dbReference>
<dbReference type="SUPFAM" id="SSF56322">
    <property type="entry name" value="ADC synthase"/>
    <property type="match status" value="1"/>
</dbReference>
<evidence type="ECO:0000259" key="8">
    <source>
        <dbReference type="PROSITE" id="PS50943"/>
    </source>
</evidence>
<dbReference type="Pfam" id="PF01207">
    <property type="entry name" value="Dus"/>
    <property type="match status" value="1"/>
</dbReference>
<dbReference type="SUPFAM" id="SSF47413">
    <property type="entry name" value="lambda repressor-like DNA-binding domains"/>
    <property type="match status" value="1"/>
</dbReference>
<dbReference type="GO" id="GO:0017150">
    <property type="term" value="F:tRNA dihydrouridine synthase activity"/>
    <property type="evidence" value="ECO:0007669"/>
    <property type="project" value="InterPro"/>
</dbReference>
<comment type="caution">
    <text evidence="10">The sequence shown here is derived from an EMBL/GenBank/DDBJ whole genome shotgun (WGS) entry which is preliminary data.</text>
</comment>
<evidence type="ECO:0000256" key="5">
    <source>
        <dbReference type="ARBA" id="ARBA00022694"/>
    </source>
</evidence>
<dbReference type="InterPro" id="IPR019999">
    <property type="entry name" value="Anth_synth_I-like"/>
</dbReference>
<dbReference type="SUPFAM" id="SSF51717">
    <property type="entry name" value="Dihydropteroate synthetase-like"/>
    <property type="match status" value="1"/>
</dbReference>
<dbReference type="InterPro" id="IPR004652">
    <property type="entry name" value="DusB-like"/>
</dbReference>
<dbReference type="Proteomes" id="UP000702964">
    <property type="component" value="Unassembled WGS sequence"/>
</dbReference>
<dbReference type="InterPro" id="IPR006390">
    <property type="entry name" value="DHP_synth_dom"/>
</dbReference>
<dbReference type="PANTHER" id="PTHR11236:SF41">
    <property type="entry name" value="AMINODEOXYCHORISMATE SYNTHASE COMPONENT 1"/>
    <property type="match status" value="1"/>
</dbReference>
<dbReference type="CDD" id="cd02801">
    <property type="entry name" value="DUS_like_FMN"/>
    <property type="match status" value="1"/>
</dbReference>
<gene>
    <name evidence="10" type="ORF">G195_005621</name>
</gene>
<dbReference type="PRINTS" id="PR00095">
    <property type="entry name" value="ANTSNTHASEI"/>
</dbReference>
<dbReference type="Gene3D" id="1.10.1200.80">
    <property type="entry name" value="Putative flavin oxidoreducatase, domain 2"/>
    <property type="match status" value="1"/>
</dbReference>
<protein>
    <recommendedName>
        <fullName evidence="12">HTH cro/C1-type domain-containing protein</fullName>
    </recommendedName>
</protein>
<dbReference type="InterPro" id="IPR035587">
    <property type="entry name" value="DUS-like_FMN-bd"/>
</dbReference>
<dbReference type="EMBL" id="AOFI03000116">
    <property type="protein sequence ID" value="KAF4321231.1"/>
    <property type="molecule type" value="Genomic_DNA"/>
</dbReference>
<dbReference type="PROSITE" id="PS00793">
    <property type="entry name" value="DHPS_2"/>
    <property type="match status" value="1"/>
</dbReference>
<dbReference type="InterPro" id="IPR018517">
    <property type="entry name" value="tRNA_hU_synthase_CS"/>
</dbReference>
<dbReference type="InterPro" id="IPR036038">
    <property type="entry name" value="Aminotransferase-like"/>
</dbReference>
<dbReference type="Gene3D" id="3.60.120.10">
    <property type="entry name" value="Anthranilate synthase"/>
    <property type="match status" value="1"/>
</dbReference>
<evidence type="ECO:0000256" key="7">
    <source>
        <dbReference type="SAM" id="MobiDB-lite"/>
    </source>
</evidence>
<proteinExistence type="predicted"/>
<feature type="region of interest" description="Disordered" evidence="7">
    <location>
        <begin position="19"/>
        <end position="49"/>
    </location>
</feature>
<comment type="catalytic activity">
    <reaction evidence="1">
        <text>6-hydroxymethyl-7,8-dihydropterin + ATP = (7,8-dihydropterin-6-yl)methyl diphosphate + AMP + H(+)</text>
        <dbReference type="Rhea" id="RHEA:11412"/>
        <dbReference type="ChEBI" id="CHEBI:15378"/>
        <dbReference type="ChEBI" id="CHEBI:30616"/>
        <dbReference type="ChEBI" id="CHEBI:44841"/>
        <dbReference type="ChEBI" id="CHEBI:72950"/>
        <dbReference type="ChEBI" id="CHEBI:456215"/>
        <dbReference type="EC" id="2.7.6.3"/>
    </reaction>
</comment>
<dbReference type="GO" id="GO:0004156">
    <property type="term" value="F:dihydropteroate synthase activity"/>
    <property type="evidence" value="ECO:0007669"/>
    <property type="project" value="InterPro"/>
</dbReference>
<dbReference type="PANTHER" id="PTHR11236">
    <property type="entry name" value="AMINOBENZOATE/ANTHRANILATE SYNTHASE"/>
    <property type="match status" value="1"/>
</dbReference>
<evidence type="ECO:0000256" key="1">
    <source>
        <dbReference type="ARBA" id="ARBA00000198"/>
    </source>
</evidence>
<dbReference type="NCBIfam" id="TIGR01496">
    <property type="entry name" value="DHPS"/>
    <property type="match status" value="1"/>
</dbReference>
<dbReference type="PROSITE" id="PS50943">
    <property type="entry name" value="HTH_CROC1"/>
    <property type="match status" value="1"/>
</dbReference>
<dbReference type="Pfam" id="PF00809">
    <property type="entry name" value="Pterin_bind"/>
    <property type="match status" value="1"/>
</dbReference>
<evidence type="ECO:0000256" key="4">
    <source>
        <dbReference type="ARBA" id="ARBA00022643"/>
    </source>
</evidence>
<dbReference type="SUPFAM" id="SSF51395">
    <property type="entry name" value="FMN-linked oxidoreductases"/>
    <property type="match status" value="1"/>
</dbReference>
<dbReference type="InterPro" id="IPR024036">
    <property type="entry name" value="tRNA-dHydroUridine_Synthase_C"/>
</dbReference>
<evidence type="ECO:0000313" key="11">
    <source>
        <dbReference type="Proteomes" id="UP000702964"/>
    </source>
</evidence>